<feature type="transmembrane region" description="Helical" evidence="1">
    <location>
        <begin position="61"/>
        <end position="86"/>
    </location>
</feature>
<feature type="transmembrane region" description="Helical" evidence="1">
    <location>
        <begin position="21"/>
        <end position="41"/>
    </location>
</feature>
<sequence length="135" mass="15493">MLTCRIKAFYAYRIRTLSRRWWPLIPVVILIPARIVDGIYVTVRMLAAGSLSTFEVSGDKWLCILNLAIKLALDLYSTVCLCWLLFQWRGKGIKQTQELVQRLVVWTAEVGLLNSILAFAMLVMMLTMDNSVFFS</sequence>
<accession>A0A5C3QBH8</accession>
<keyword evidence="1" id="KW-1133">Transmembrane helix</keyword>
<keyword evidence="4" id="KW-1185">Reference proteome</keyword>
<protein>
    <recommendedName>
        <fullName evidence="2">DUF6534 domain-containing protein</fullName>
    </recommendedName>
</protein>
<dbReference type="InterPro" id="IPR045339">
    <property type="entry name" value="DUF6534"/>
</dbReference>
<keyword evidence="1" id="KW-0472">Membrane</keyword>
<dbReference type="OrthoDB" id="3231781at2759"/>
<evidence type="ECO:0000256" key="1">
    <source>
        <dbReference type="SAM" id="Phobius"/>
    </source>
</evidence>
<evidence type="ECO:0000313" key="4">
    <source>
        <dbReference type="Proteomes" id="UP000305067"/>
    </source>
</evidence>
<dbReference type="Pfam" id="PF20152">
    <property type="entry name" value="DUF6534"/>
    <property type="match status" value="1"/>
</dbReference>
<keyword evidence="1" id="KW-0812">Transmembrane</keyword>
<organism evidence="3 4">
    <name type="scientific">Pterulicium gracile</name>
    <dbReference type="NCBI Taxonomy" id="1884261"/>
    <lineage>
        <taxon>Eukaryota</taxon>
        <taxon>Fungi</taxon>
        <taxon>Dikarya</taxon>
        <taxon>Basidiomycota</taxon>
        <taxon>Agaricomycotina</taxon>
        <taxon>Agaricomycetes</taxon>
        <taxon>Agaricomycetidae</taxon>
        <taxon>Agaricales</taxon>
        <taxon>Pleurotineae</taxon>
        <taxon>Pterulaceae</taxon>
        <taxon>Pterulicium</taxon>
    </lineage>
</organism>
<evidence type="ECO:0000259" key="2">
    <source>
        <dbReference type="Pfam" id="PF20152"/>
    </source>
</evidence>
<dbReference type="EMBL" id="ML178836">
    <property type="protein sequence ID" value="TFK98916.1"/>
    <property type="molecule type" value="Genomic_DNA"/>
</dbReference>
<dbReference type="AlphaFoldDB" id="A0A5C3QBH8"/>
<evidence type="ECO:0000313" key="3">
    <source>
        <dbReference type="EMBL" id="TFK98916.1"/>
    </source>
</evidence>
<proteinExistence type="predicted"/>
<gene>
    <name evidence="3" type="ORF">BDV98DRAFT_595265</name>
</gene>
<dbReference type="Proteomes" id="UP000305067">
    <property type="component" value="Unassembled WGS sequence"/>
</dbReference>
<feature type="domain" description="DUF6534" evidence="2">
    <location>
        <begin position="71"/>
        <end position="132"/>
    </location>
</feature>
<reference evidence="3 4" key="1">
    <citation type="journal article" date="2019" name="Nat. Ecol. Evol.">
        <title>Megaphylogeny resolves global patterns of mushroom evolution.</title>
        <authorList>
            <person name="Varga T."/>
            <person name="Krizsan K."/>
            <person name="Foldi C."/>
            <person name="Dima B."/>
            <person name="Sanchez-Garcia M."/>
            <person name="Sanchez-Ramirez S."/>
            <person name="Szollosi G.J."/>
            <person name="Szarkandi J.G."/>
            <person name="Papp V."/>
            <person name="Albert L."/>
            <person name="Andreopoulos W."/>
            <person name="Angelini C."/>
            <person name="Antonin V."/>
            <person name="Barry K.W."/>
            <person name="Bougher N.L."/>
            <person name="Buchanan P."/>
            <person name="Buyck B."/>
            <person name="Bense V."/>
            <person name="Catcheside P."/>
            <person name="Chovatia M."/>
            <person name="Cooper J."/>
            <person name="Damon W."/>
            <person name="Desjardin D."/>
            <person name="Finy P."/>
            <person name="Geml J."/>
            <person name="Haridas S."/>
            <person name="Hughes K."/>
            <person name="Justo A."/>
            <person name="Karasinski D."/>
            <person name="Kautmanova I."/>
            <person name="Kiss B."/>
            <person name="Kocsube S."/>
            <person name="Kotiranta H."/>
            <person name="LaButti K.M."/>
            <person name="Lechner B.E."/>
            <person name="Liimatainen K."/>
            <person name="Lipzen A."/>
            <person name="Lukacs Z."/>
            <person name="Mihaltcheva S."/>
            <person name="Morgado L.N."/>
            <person name="Niskanen T."/>
            <person name="Noordeloos M.E."/>
            <person name="Ohm R.A."/>
            <person name="Ortiz-Santana B."/>
            <person name="Ovrebo C."/>
            <person name="Racz N."/>
            <person name="Riley R."/>
            <person name="Savchenko A."/>
            <person name="Shiryaev A."/>
            <person name="Soop K."/>
            <person name="Spirin V."/>
            <person name="Szebenyi C."/>
            <person name="Tomsovsky M."/>
            <person name="Tulloss R.E."/>
            <person name="Uehling J."/>
            <person name="Grigoriev I.V."/>
            <person name="Vagvolgyi C."/>
            <person name="Papp T."/>
            <person name="Martin F.M."/>
            <person name="Miettinen O."/>
            <person name="Hibbett D.S."/>
            <person name="Nagy L.G."/>
        </authorList>
    </citation>
    <scope>NUCLEOTIDE SEQUENCE [LARGE SCALE GENOMIC DNA]</scope>
    <source>
        <strain evidence="3 4">CBS 309.79</strain>
    </source>
</reference>
<feature type="transmembrane region" description="Helical" evidence="1">
    <location>
        <begin position="106"/>
        <end position="128"/>
    </location>
</feature>
<name>A0A5C3QBH8_9AGAR</name>